<dbReference type="Proteomes" id="UP001428341">
    <property type="component" value="Unassembled WGS sequence"/>
</dbReference>
<name>A0AAP0MI80_9ROSI</name>
<gene>
    <name evidence="2" type="ORF">WN944_001996</name>
</gene>
<accession>A0AAP0MI80</accession>
<dbReference type="EMBL" id="JBCGBO010000004">
    <property type="protein sequence ID" value="KAK9209629.1"/>
    <property type="molecule type" value="Genomic_DNA"/>
</dbReference>
<reference evidence="2 3" key="1">
    <citation type="submission" date="2024-05" db="EMBL/GenBank/DDBJ databases">
        <title>Haplotype-resolved chromosome-level genome assembly of Huyou (Citrus changshanensis).</title>
        <authorList>
            <person name="Miao C."/>
            <person name="Chen W."/>
            <person name="Wu Y."/>
            <person name="Wang L."/>
            <person name="Zhao S."/>
            <person name="Grierson D."/>
            <person name="Xu C."/>
            <person name="Chen K."/>
        </authorList>
    </citation>
    <scope>NUCLEOTIDE SEQUENCE [LARGE SCALE GENOMIC DNA]</scope>
    <source>
        <strain evidence="2">01-14</strain>
        <tissue evidence="2">Leaf</tissue>
    </source>
</reference>
<dbReference type="AlphaFoldDB" id="A0AAP0MI80"/>
<feature type="region of interest" description="Disordered" evidence="1">
    <location>
        <begin position="189"/>
        <end position="229"/>
    </location>
</feature>
<protein>
    <submittedName>
        <fullName evidence="2">Uncharacterized protein</fullName>
    </submittedName>
</protein>
<feature type="compositionally biased region" description="Polar residues" evidence="1">
    <location>
        <begin position="205"/>
        <end position="229"/>
    </location>
</feature>
<sequence length="229" mass="26242">MRLATCSTDIYSSLEPKSSFGNRFWRVFFLHHVLPHMNSLAVSHFVCKEENCISGFLFGKAKVKMNDKDDTIVCVTFKDTPHNLGVMDLDRFSKVSLINKVLVRVYERMMKFDELFRLTVWVPWESKDAEIFNDEDLFFQLKEHHKMQLCKMQFYLYQQPSSNESSAKRALFQPSDTSKQNTLQLTIPGTLNLNNPISSPPAAITNESNPATHTLSEIDTSPNSGQSHV</sequence>
<evidence type="ECO:0000313" key="3">
    <source>
        <dbReference type="Proteomes" id="UP001428341"/>
    </source>
</evidence>
<keyword evidence="3" id="KW-1185">Reference proteome</keyword>
<proteinExistence type="predicted"/>
<evidence type="ECO:0000313" key="2">
    <source>
        <dbReference type="EMBL" id="KAK9209629.1"/>
    </source>
</evidence>
<evidence type="ECO:0000256" key="1">
    <source>
        <dbReference type="SAM" id="MobiDB-lite"/>
    </source>
</evidence>
<organism evidence="2 3">
    <name type="scientific">Citrus x changshan-huyou</name>
    <dbReference type="NCBI Taxonomy" id="2935761"/>
    <lineage>
        <taxon>Eukaryota</taxon>
        <taxon>Viridiplantae</taxon>
        <taxon>Streptophyta</taxon>
        <taxon>Embryophyta</taxon>
        <taxon>Tracheophyta</taxon>
        <taxon>Spermatophyta</taxon>
        <taxon>Magnoliopsida</taxon>
        <taxon>eudicotyledons</taxon>
        <taxon>Gunneridae</taxon>
        <taxon>Pentapetalae</taxon>
        <taxon>rosids</taxon>
        <taxon>malvids</taxon>
        <taxon>Sapindales</taxon>
        <taxon>Rutaceae</taxon>
        <taxon>Aurantioideae</taxon>
        <taxon>Citrus</taxon>
    </lineage>
</organism>
<comment type="caution">
    <text evidence="2">The sequence shown here is derived from an EMBL/GenBank/DDBJ whole genome shotgun (WGS) entry which is preliminary data.</text>
</comment>